<dbReference type="Pfam" id="PF13614">
    <property type="entry name" value="AAA_31"/>
    <property type="match status" value="1"/>
</dbReference>
<evidence type="ECO:0000313" key="5">
    <source>
        <dbReference type="Proteomes" id="UP000002200"/>
    </source>
</evidence>
<evidence type="ECO:0000313" key="4">
    <source>
        <dbReference type="EMBL" id="AAO44899.1"/>
    </source>
</evidence>
<dbReference type="Gene3D" id="3.40.50.300">
    <property type="entry name" value="P-loop containing nucleotide triphosphate hydrolases"/>
    <property type="match status" value="1"/>
</dbReference>
<dbReference type="KEGG" id="twh:TWT_802"/>
<dbReference type="EMBL" id="AE014184">
    <property type="protein sequence ID" value="AAO44899.1"/>
    <property type="molecule type" value="Genomic_DNA"/>
</dbReference>
<comment type="similarity">
    <text evidence="1">Belongs to the ParA family.</text>
</comment>
<organism evidence="4 5">
    <name type="scientific">Tropheryma whipplei (strain Twist)</name>
    <name type="common">Whipple's bacillus</name>
    <dbReference type="NCBI Taxonomy" id="203267"/>
    <lineage>
        <taxon>Bacteria</taxon>
        <taxon>Bacillati</taxon>
        <taxon>Actinomycetota</taxon>
        <taxon>Actinomycetes</taxon>
        <taxon>Micrococcales</taxon>
        <taxon>Tropherymataceae</taxon>
        <taxon>Tropheryma</taxon>
    </lineage>
</organism>
<evidence type="ECO:0000256" key="2">
    <source>
        <dbReference type="ARBA" id="ARBA00059092"/>
    </source>
</evidence>
<dbReference type="STRING" id="203267.TWT_802"/>
<dbReference type="FunFam" id="3.40.50.300:FF:000285">
    <property type="entry name" value="Sporulation initiation inhibitor Soj"/>
    <property type="match status" value="1"/>
</dbReference>
<dbReference type="CDD" id="cd02042">
    <property type="entry name" value="ParAB_family"/>
    <property type="match status" value="1"/>
</dbReference>
<feature type="domain" description="AAA" evidence="3">
    <location>
        <begin position="43"/>
        <end position="218"/>
    </location>
</feature>
<comment type="function">
    <text evidence="2">May play a role in septum formation.</text>
</comment>
<accession>Q83MN8</accession>
<reference evidence="4 5" key="1">
    <citation type="journal article" date="2003" name="Genome Res.">
        <title>Tropheryma whipplei twist: a human pathogenic Actinobacteria with a reduced genome.</title>
        <authorList>
            <person name="Raoult D."/>
            <person name="Ogata H."/>
            <person name="Audic S."/>
            <person name="Robert C."/>
            <person name="Suhre K."/>
            <person name="Drancourt M."/>
            <person name="Claverie J.-M."/>
        </authorList>
    </citation>
    <scope>NUCLEOTIDE SEQUENCE [LARGE SCALE GENOMIC DNA]</scope>
    <source>
        <strain evidence="4 5">Twist</strain>
    </source>
</reference>
<dbReference type="OrthoDB" id="9815116at2"/>
<sequence length="300" mass="32447">MCQANRALDTPALDTPIANEVAELRVRRRRADALPYPLPRSTRIIAVSNQKGGVGKTTTAVNVAAALLKSGARVLLIDFDPQGNASMAAGSTNNPTSGSIYDAMLGTKDLDELVRHDALDYIPANISLSAAELELAGLPRGEFRLSDALSEYFSSHPGSFHYVIIDCPPSLGMLTVNALCAATELLIPVQCEYYSLEGLRQLLNTIGTVRSRLNSRLATFNIVLTLFDSRTKLASDVASEVCKHFSNRVLATRIPRTVRLAEAPGWGKTVIDFDGNSLGAIAYRELASELALRDPEKNDF</sequence>
<dbReference type="Proteomes" id="UP000002200">
    <property type="component" value="Chromosome"/>
</dbReference>
<dbReference type="InterPro" id="IPR050678">
    <property type="entry name" value="DNA_Partitioning_ATPase"/>
</dbReference>
<dbReference type="InterPro" id="IPR025669">
    <property type="entry name" value="AAA_dom"/>
</dbReference>
<dbReference type="AlphaFoldDB" id="Q83MN8"/>
<evidence type="ECO:0000259" key="3">
    <source>
        <dbReference type="Pfam" id="PF13614"/>
    </source>
</evidence>
<dbReference type="RefSeq" id="WP_011102793.1">
    <property type="nucleotide sequence ID" value="NC_004572.3"/>
</dbReference>
<keyword evidence="5" id="KW-1185">Reference proteome</keyword>
<dbReference type="PANTHER" id="PTHR13696:SF52">
    <property type="entry name" value="PARA FAMILY PROTEIN CT_582"/>
    <property type="match status" value="1"/>
</dbReference>
<dbReference type="PANTHER" id="PTHR13696">
    <property type="entry name" value="P-LOOP CONTAINING NUCLEOSIDE TRIPHOSPHATE HYDROLASE"/>
    <property type="match status" value="1"/>
</dbReference>
<dbReference type="SUPFAM" id="SSF52540">
    <property type="entry name" value="P-loop containing nucleoside triphosphate hydrolases"/>
    <property type="match status" value="1"/>
</dbReference>
<dbReference type="HOGENOM" id="CLU_037612_1_4_11"/>
<name>Q83MN8_TROWT</name>
<gene>
    <name evidence="4" type="primary">parA1</name>
    <name evidence="4" type="ordered locus">TWT_802</name>
</gene>
<proteinExistence type="inferred from homology"/>
<dbReference type="eggNOG" id="COG1192">
    <property type="taxonomic scope" value="Bacteria"/>
</dbReference>
<protein>
    <submittedName>
        <fullName evidence="4">Chromosome partitioning protein ParA</fullName>
    </submittedName>
</protein>
<evidence type="ECO:0000256" key="1">
    <source>
        <dbReference type="ARBA" id="ARBA00006976"/>
    </source>
</evidence>
<dbReference type="InterPro" id="IPR027417">
    <property type="entry name" value="P-loop_NTPase"/>
</dbReference>